<reference evidence="1 2" key="1">
    <citation type="submission" date="2018-05" db="EMBL/GenBank/DDBJ databases">
        <title>Reference genomes for bee gut microbiota database.</title>
        <authorList>
            <person name="Ellegaard K.M."/>
        </authorList>
    </citation>
    <scope>NUCLEOTIDE SEQUENCE [LARGE SCALE GENOMIC DNA]</scope>
    <source>
        <strain evidence="1 2">ESL0284</strain>
    </source>
</reference>
<dbReference type="InterPro" id="IPR041492">
    <property type="entry name" value="HAD_2"/>
</dbReference>
<dbReference type="InterPro" id="IPR006439">
    <property type="entry name" value="HAD-SF_hydro_IA"/>
</dbReference>
<evidence type="ECO:0000313" key="1">
    <source>
        <dbReference type="EMBL" id="PXZ00294.1"/>
    </source>
</evidence>
<evidence type="ECO:0000313" key="2">
    <source>
        <dbReference type="Proteomes" id="UP000247565"/>
    </source>
</evidence>
<dbReference type="SFLD" id="SFLDG01129">
    <property type="entry name" value="C1.5:_HAD__Beta-PGM__Phosphata"/>
    <property type="match status" value="1"/>
</dbReference>
<dbReference type="Gene3D" id="3.40.50.1000">
    <property type="entry name" value="HAD superfamily/HAD-like"/>
    <property type="match status" value="1"/>
</dbReference>
<accession>A0A318MW76</accession>
<dbReference type="AlphaFoldDB" id="A0A318MW76"/>
<dbReference type="PANTHER" id="PTHR18901">
    <property type="entry name" value="2-DEOXYGLUCOSE-6-PHOSPHATE PHOSPHATASE 2"/>
    <property type="match status" value="1"/>
</dbReference>
<dbReference type="Gene3D" id="1.10.150.240">
    <property type="entry name" value="Putative phosphatase, domain 2"/>
    <property type="match status" value="1"/>
</dbReference>
<protein>
    <submittedName>
        <fullName evidence="1">Phosphatase</fullName>
    </submittedName>
</protein>
<dbReference type="SFLD" id="SFLDS00003">
    <property type="entry name" value="Haloacid_Dehalogenase"/>
    <property type="match status" value="1"/>
</dbReference>
<gene>
    <name evidence="1" type="ORF">DK869_06595</name>
</gene>
<dbReference type="SUPFAM" id="SSF56784">
    <property type="entry name" value="HAD-like"/>
    <property type="match status" value="1"/>
</dbReference>
<keyword evidence="2" id="KW-1185">Reference proteome</keyword>
<dbReference type="PANTHER" id="PTHR18901:SF38">
    <property type="entry name" value="PSEUDOURIDINE-5'-PHOSPHATASE"/>
    <property type="match status" value="1"/>
</dbReference>
<dbReference type="Proteomes" id="UP000247565">
    <property type="component" value="Unassembled WGS sequence"/>
</dbReference>
<dbReference type="InterPro" id="IPR023214">
    <property type="entry name" value="HAD_sf"/>
</dbReference>
<dbReference type="EMBL" id="QGLT01000003">
    <property type="protein sequence ID" value="PXZ00294.1"/>
    <property type="molecule type" value="Genomic_DNA"/>
</dbReference>
<dbReference type="RefSeq" id="WP_110439217.1">
    <property type="nucleotide sequence ID" value="NZ_CP046393.1"/>
</dbReference>
<organism evidence="1 2">
    <name type="scientific">Commensalibacter melissae</name>
    <dbReference type="NCBI Taxonomy" id="2070537"/>
    <lineage>
        <taxon>Bacteria</taxon>
        <taxon>Pseudomonadati</taxon>
        <taxon>Pseudomonadota</taxon>
        <taxon>Alphaproteobacteria</taxon>
        <taxon>Acetobacterales</taxon>
        <taxon>Acetobacteraceae</taxon>
    </lineage>
</organism>
<proteinExistence type="predicted"/>
<name>A0A318MW76_9PROT</name>
<dbReference type="InterPro" id="IPR023198">
    <property type="entry name" value="PGP-like_dom2"/>
</dbReference>
<dbReference type="InterPro" id="IPR036412">
    <property type="entry name" value="HAD-like_sf"/>
</dbReference>
<dbReference type="Pfam" id="PF13419">
    <property type="entry name" value="HAD_2"/>
    <property type="match status" value="1"/>
</dbReference>
<comment type="caution">
    <text evidence="1">The sequence shown here is derived from an EMBL/GenBank/DDBJ whole genome shotgun (WGS) entry which is preliminary data.</text>
</comment>
<dbReference type="NCBIfam" id="TIGR01509">
    <property type="entry name" value="HAD-SF-IA-v3"/>
    <property type="match status" value="1"/>
</dbReference>
<sequence length="244" mass="27635">MDDRIKQVIQQAPQAVHTNGSLKLVIFDCDGVLVESEHIVAEIMGKEARQYGWNITDKQAREEFTGVQMVDIGKKIAKHAKRNLPDNWAEEAHKKVVEGMFGNVEKIPGVESILQTLHDLKIPYRVGSNSSQEEMKTKFEKTGLMKWFPKDRIHSAYEVRNSKPFPDLYLYAAEEEGVNPDECLVIEDSDTGLKAAYDAGMACMLLRDLNKAAPNYKGVIRVDSLQKAIDIIKEIVQSQHNREH</sequence>
<dbReference type="OrthoDB" id="9797743at2"/>